<dbReference type="OrthoDB" id="375970at2157"/>
<organism evidence="2 3">
    <name type="scientific">Natrinema versiforme</name>
    <dbReference type="NCBI Taxonomy" id="88724"/>
    <lineage>
        <taxon>Archaea</taxon>
        <taxon>Methanobacteriati</taxon>
        <taxon>Methanobacteriota</taxon>
        <taxon>Stenosarchaea group</taxon>
        <taxon>Halobacteria</taxon>
        <taxon>Halobacteriales</taxon>
        <taxon>Natrialbaceae</taxon>
        <taxon>Natrinema</taxon>
    </lineage>
</organism>
<dbReference type="AlphaFoldDB" id="A0A4V1FYE6"/>
<reference evidence="3" key="1">
    <citation type="submission" date="2019-05" db="EMBL/GenBank/DDBJ databases">
        <title>Genome sequence and methylation pattern of the halophilic Archaeon Natrinema versiforme BOL5-4.</title>
        <authorList>
            <person name="DasSarma P."/>
            <person name="Anton B.P."/>
            <person name="DasSarma S.L."/>
            <person name="Martinez F.L."/>
            <person name="Guzman D."/>
            <person name="Roberts R.J."/>
            <person name="DasSarma S."/>
        </authorList>
    </citation>
    <scope>NUCLEOTIDE SEQUENCE [LARGE SCALE GENOMIC DNA]</scope>
    <source>
        <strain evidence="3">BOL5-4</strain>
    </source>
</reference>
<feature type="region of interest" description="Disordered" evidence="1">
    <location>
        <begin position="1"/>
        <end position="20"/>
    </location>
</feature>
<dbReference type="RefSeq" id="WP_138243810.1">
    <property type="nucleotide sequence ID" value="NZ_CP040330.1"/>
</dbReference>
<proteinExistence type="predicted"/>
<evidence type="ECO:0000256" key="1">
    <source>
        <dbReference type="SAM" id="MobiDB-lite"/>
    </source>
</evidence>
<dbReference type="Proteomes" id="UP000302218">
    <property type="component" value="Chromosome"/>
</dbReference>
<evidence type="ECO:0000313" key="3">
    <source>
        <dbReference type="Proteomes" id="UP000302218"/>
    </source>
</evidence>
<dbReference type="GeneID" id="40264132"/>
<protein>
    <submittedName>
        <fullName evidence="2">Uncharacterized protein</fullName>
    </submittedName>
</protein>
<gene>
    <name evidence="2" type="ORF">FEJ81_02635</name>
</gene>
<dbReference type="EMBL" id="CP040330">
    <property type="protein sequence ID" value="QCS41297.1"/>
    <property type="molecule type" value="Genomic_DNA"/>
</dbReference>
<accession>A0A4V1FYE6</accession>
<feature type="compositionally biased region" description="Acidic residues" evidence="1">
    <location>
        <begin position="1"/>
        <end position="10"/>
    </location>
</feature>
<dbReference type="KEGG" id="nvr:FEJ81_02635"/>
<name>A0A4V1FYE6_9EURY</name>
<evidence type="ECO:0000313" key="2">
    <source>
        <dbReference type="EMBL" id="QCS41297.1"/>
    </source>
</evidence>
<sequence>MVDEERDYETDTLNPTEDIDVSHNVDTLRMERMDSETIYLAGYTDDDDEPDYRYWIISTEEGLRIDSELHSGGL</sequence>